<evidence type="ECO:0000313" key="2">
    <source>
        <dbReference type="EMBL" id="OIR10928.1"/>
    </source>
</evidence>
<evidence type="ECO:0000256" key="1">
    <source>
        <dbReference type="SAM" id="Phobius"/>
    </source>
</evidence>
<keyword evidence="1" id="KW-0472">Membrane</keyword>
<dbReference type="AlphaFoldDB" id="A0A1J5T3V5"/>
<keyword evidence="1" id="KW-0812">Transmembrane</keyword>
<feature type="transmembrane region" description="Helical" evidence="1">
    <location>
        <begin position="20"/>
        <end position="40"/>
    </location>
</feature>
<accession>A0A1J5T3V5</accession>
<dbReference type="EMBL" id="MLJW01000021">
    <property type="protein sequence ID" value="OIR10928.1"/>
    <property type="molecule type" value="Genomic_DNA"/>
</dbReference>
<name>A0A1J5T3V5_9ZZZZ</name>
<reference evidence="2" key="1">
    <citation type="submission" date="2016-10" db="EMBL/GenBank/DDBJ databases">
        <title>Sequence of Gallionella enrichment culture.</title>
        <authorList>
            <person name="Poehlein A."/>
            <person name="Muehling M."/>
            <person name="Daniel R."/>
        </authorList>
    </citation>
    <scope>NUCLEOTIDE SEQUENCE</scope>
</reference>
<gene>
    <name evidence="2" type="ORF">GALL_70960</name>
</gene>
<comment type="caution">
    <text evidence="2">The sequence shown here is derived from an EMBL/GenBank/DDBJ whole genome shotgun (WGS) entry which is preliminary data.</text>
</comment>
<proteinExistence type="predicted"/>
<protein>
    <submittedName>
        <fullName evidence="2">Uncharacterized protein</fullName>
    </submittedName>
</protein>
<keyword evidence="1" id="KW-1133">Transmembrane helix</keyword>
<organism evidence="2">
    <name type="scientific">mine drainage metagenome</name>
    <dbReference type="NCBI Taxonomy" id="410659"/>
    <lineage>
        <taxon>unclassified sequences</taxon>
        <taxon>metagenomes</taxon>
        <taxon>ecological metagenomes</taxon>
    </lineage>
</organism>
<sequence>MTPVTTITGLAGSISFADMTAGVLAVFSAGIAVVLIIKGAKTVVHALKGL</sequence>